<dbReference type="EMBL" id="JAZGJU010000040">
    <property type="protein sequence ID" value="MEE6129175.1"/>
    <property type="molecule type" value="Genomic_DNA"/>
</dbReference>
<comment type="caution">
    <text evidence="1">The sequence shown here is derived from an EMBL/GenBank/DDBJ whole genome shotgun (WGS) entry which is preliminary data.</text>
</comment>
<proteinExistence type="predicted"/>
<reference evidence="1 2" key="1">
    <citation type="submission" date="2024-01" db="EMBL/GenBank/DDBJ databases">
        <title>Whole genome of Chryseobacterium arthrosphaerae NNCa 2741.</title>
        <authorList>
            <person name="Boriskina E.V."/>
            <person name="Gordinskaya N.A."/>
            <person name="Kropotov V.S."/>
            <person name="Alekseeva A.E."/>
            <person name="Makhova M.A."/>
            <person name="Kryazhev D.V."/>
            <person name="Shkurkina I.S."/>
        </authorList>
    </citation>
    <scope>NUCLEOTIDE SEQUENCE [LARGE SCALE GENOMIC DNA]</scope>
    <source>
        <strain evidence="1 2">NNCa 2741</strain>
    </source>
</reference>
<organism evidence="1 2">
    <name type="scientific">Chryseobacterium arthrosphaerae</name>
    <dbReference type="NCBI Taxonomy" id="651561"/>
    <lineage>
        <taxon>Bacteria</taxon>
        <taxon>Pseudomonadati</taxon>
        <taxon>Bacteroidota</taxon>
        <taxon>Flavobacteriia</taxon>
        <taxon>Flavobacteriales</taxon>
        <taxon>Weeksellaceae</taxon>
        <taxon>Chryseobacterium group</taxon>
        <taxon>Chryseobacterium</taxon>
    </lineage>
</organism>
<name>A0ABU7R2X8_9FLAO</name>
<accession>A0ABU7R2X8</accession>
<evidence type="ECO:0000313" key="1">
    <source>
        <dbReference type="EMBL" id="MEE6129175.1"/>
    </source>
</evidence>
<evidence type="ECO:0008006" key="3">
    <source>
        <dbReference type="Google" id="ProtNLM"/>
    </source>
</evidence>
<evidence type="ECO:0000313" key="2">
    <source>
        <dbReference type="Proteomes" id="UP001350005"/>
    </source>
</evidence>
<gene>
    <name evidence="1" type="ORF">V2E39_17380</name>
</gene>
<keyword evidence="2" id="KW-1185">Reference proteome</keyword>
<sequence>MNEVKYVLNGHLFKDFNVFVADSPGITDGLERKTVQTYDWAEYHGTSPDLRKPKYKERKFTLKCFIDAENWENLFEVFKDFIREQFSKPGTQRLHITPFAEETLPYEVYLQDDIKLEKKFRQGRMVGIFDLVLIEPNPIKRVLKTSLDTFKLSFEIDSETEIFFGDGTKQTGRGNVSLTKDYSAPSYENSGLSLVSVSGVNDQYFEVYSVPAAATAYQFSVEVNLPVSKNIILYVIGRKLNNTYEAVAASSIHEGLPGKNTVSLVHEVNIQDYGKFIFKVLDSSGDEILGIAFDNPRIETAEVVGEWQDMTGKEKIIIIAGNIEDIKNLQTPAEIIWEKI</sequence>
<protein>
    <recommendedName>
        <fullName evidence="3">Phage tail protein</fullName>
    </recommendedName>
</protein>
<dbReference type="RefSeq" id="WP_330937483.1">
    <property type="nucleotide sequence ID" value="NZ_JAZGJU010000040.1"/>
</dbReference>
<dbReference type="Proteomes" id="UP001350005">
    <property type="component" value="Unassembled WGS sequence"/>
</dbReference>